<dbReference type="PROSITE" id="PS51462">
    <property type="entry name" value="NUDIX"/>
    <property type="match status" value="1"/>
</dbReference>
<gene>
    <name evidence="2" type="ORF">ACFQO8_00230</name>
</gene>
<dbReference type="Pfam" id="PF00293">
    <property type="entry name" value="NUDIX"/>
    <property type="match status" value="1"/>
</dbReference>
<dbReference type="InterPro" id="IPR000086">
    <property type="entry name" value="NUDIX_hydrolase_dom"/>
</dbReference>
<evidence type="ECO:0000313" key="2">
    <source>
        <dbReference type="EMBL" id="MFC7388543.1"/>
    </source>
</evidence>
<dbReference type="InterPro" id="IPR015797">
    <property type="entry name" value="NUDIX_hydrolase-like_dom_sf"/>
</dbReference>
<organism evidence="2 3">
    <name type="scientific">Exiguobacterium aestuarii</name>
    <dbReference type="NCBI Taxonomy" id="273527"/>
    <lineage>
        <taxon>Bacteria</taxon>
        <taxon>Bacillati</taxon>
        <taxon>Bacillota</taxon>
        <taxon>Bacilli</taxon>
        <taxon>Bacillales</taxon>
        <taxon>Bacillales Family XII. Incertae Sedis</taxon>
        <taxon>Exiguobacterium</taxon>
    </lineage>
</organism>
<dbReference type="SUPFAM" id="SSF55811">
    <property type="entry name" value="Nudix"/>
    <property type="match status" value="1"/>
</dbReference>
<dbReference type="CDD" id="cd04692">
    <property type="entry name" value="NUDIX_Hydrolase"/>
    <property type="match status" value="1"/>
</dbReference>
<proteinExistence type="predicted"/>
<evidence type="ECO:0000259" key="1">
    <source>
        <dbReference type="PROSITE" id="PS51462"/>
    </source>
</evidence>
<protein>
    <submittedName>
        <fullName evidence="2">NUDIX domain-containing protein</fullName>
    </submittedName>
</protein>
<reference evidence="3" key="1">
    <citation type="journal article" date="2019" name="Int. J. Syst. Evol. Microbiol.">
        <title>The Global Catalogue of Microorganisms (GCM) 10K type strain sequencing project: providing services to taxonomists for standard genome sequencing and annotation.</title>
        <authorList>
            <consortium name="The Broad Institute Genomics Platform"/>
            <consortium name="The Broad Institute Genome Sequencing Center for Infectious Disease"/>
            <person name="Wu L."/>
            <person name="Ma J."/>
        </authorList>
    </citation>
    <scope>NUCLEOTIDE SEQUENCE [LARGE SCALE GENOMIC DNA]</scope>
    <source>
        <strain evidence="3">CCUG 55590</strain>
    </source>
</reference>
<dbReference type="Proteomes" id="UP001596439">
    <property type="component" value="Unassembled WGS sequence"/>
</dbReference>
<dbReference type="EMBL" id="JBHTCE010000001">
    <property type="protein sequence ID" value="MFC7388543.1"/>
    <property type="molecule type" value="Genomic_DNA"/>
</dbReference>
<comment type="caution">
    <text evidence="2">The sequence shown here is derived from an EMBL/GenBank/DDBJ whole genome shotgun (WGS) entry which is preliminary data.</text>
</comment>
<dbReference type="PANTHER" id="PTHR10885:SF0">
    <property type="entry name" value="ISOPENTENYL-DIPHOSPHATE DELTA-ISOMERASE"/>
    <property type="match status" value="1"/>
</dbReference>
<dbReference type="Gene3D" id="3.90.79.10">
    <property type="entry name" value="Nucleoside Triphosphate Pyrophosphohydrolase"/>
    <property type="match status" value="1"/>
</dbReference>
<sequence length="196" mass="23061">MKEYLTIFDANHQKIGEKERRQVHLDGDWHETFHCWFWKDRFVYLQRRSTEKQDFPGKYDITAAGHLATDETVADGVREIEEELGLSLTFEQLTSLGIFEDVIELDGFLDREFAHLYSYAYQDEPLHFDDQEVMDVVAVQRSELMALTEGRLRTIEGSSLMTNHHVQITQADLVPHRLAYWQHVFESLARIDTLNR</sequence>
<accession>A0ABW2PGC1</accession>
<dbReference type="PANTHER" id="PTHR10885">
    <property type="entry name" value="ISOPENTENYL-DIPHOSPHATE DELTA-ISOMERASE"/>
    <property type="match status" value="1"/>
</dbReference>
<keyword evidence="3" id="KW-1185">Reference proteome</keyword>
<name>A0ABW2PGC1_9BACL</name>
<feature type="domain" description="Nudix hydrolase" evidence="1">
    <location>
        <begin position="28"/>
        <end position="165"/>
    </location>
</feature>
<evidence type="ECO:0000313" key="3">
    <source>
        <dbReference type="Proteomes" id="UP001596439"/>
    </source>
</evidence>
<dbReference type="RefSeq" id="WP_214785886.1">
    <property type="nucleotide sequence ID" value="NZ_JANIEL010000091.1"/>
</dbReference>